<protein>
    <recommendedName>
        <fullName evidence="3">glycine--tRNA ligase</fullName>
        <ecNumber evidence="3">6.1.1.14</ecNumber>
    </recommendedName>
    <alternativeName>
        <fullName evidence="9">Diadenosine tetraphosphate synthetase</fullName>
    </alternativeName>
</protein>
<dbReference type="KEGG" id="hmp:K6T50_09520"/>
<evidence type="ECO:0000256" key="2">
    <source>
        <dbReference type="ARBA" id="ARBA00008226"/>
    </source>
</evidence>
<evidence type="ECO:0000256" key="7">
    <source>
        <dbReference type="ARBA" id="ARBA00022917"/>
    </source>
</evidence>
<evidence type="ECO:0000256" key="3">
    <source>
        <dbReference type="ARBA" id="ARBA00012829"/>
    </source>
</evidence>
<dbReference type="EMBL" id="CP081958">
    <property type="protein sequence ID" value="QZP36555.1"/>
    <property type="molecule type" value="Genomic_DNA"/>
</dbReference>
<evidence type="ECO:0000256" key="6">
    <source>
        <dbReference type="ARBA" id="ARBA00022840"/>
    </source>
</evidence>
<dbReference type="Proteomes" id="UP000826254">
    <property type="component" value="Chromosome"/>
</dbReference>
<gene>
    <name evidence="11" type="primary">glyS</name>
    <name evidence="11" type="ORF">K6T50_09520</name>
</gene>
<dbReference type="PROSITE" id="PS50862">
    <property type="entry name" value="AA_TRNA_LIGASE_II"/>
    <property type="match status" value="1"/>
</dbReference>
<dbReference type="Gene3D" id="3.30.930.10">
    <property type="entry name" value="Bira Bifunctional Protein, Domain 2"/>
    <property type="match status" value="1"/>
</dbReference>
<dbReference type="InterPro" id="IPR033731">
    <property type="entry name" value="GlyRS-like_core"/>
</dbReference>
<dbReference type="NCBIfam" id="NF003211">
    <property type="entry name" value="PRK04173.1"/>
    <property type="match status" value="1"/>
</dbReference>
<dbReference type="Pfam" id="PF03129">
    <property type="entry name" value="HGTP_anticodon"/>
    <property type="match status" value="1"/>
</dbReference>
<dbReference type="GO" id="GO:0004820">
    <property type="term" value="F:glycine-tRNA ligase activity"/>
    <property type="evidence" value="ECO:0007669"/>
    <property type="project" value="UniProtKB-EC"/>
</dbReference>
<evidence type="ECO:0000256" key="1">
    <source>
        <dbReference type="ARBA" id="ARBA00004496"/>
    </source>
</evidence>
<dbReference type="InterPro" id="IPR004154">
    <property type="entry name" value="Anticodon-bd"/>
</dbReference>
<dbReference type="InterPro" id="IPR002315">
    <property type="entry name" value="tRNA-synt_gly"/>
</dbReference>
<dbReference type="InterPro" id="IPR036621">
    <property type="entry name" value="Anticodon-bd_dom_sf"/>
</dbReference>
<evidence type="ECO:0000256" key="8">
    <source>
        <dbReference type="ARBA" id="ARBA00023146"/>
    </source>
</evidence>
<dbReference type="AlphaFoldDB" id="A0A8T8W9N2"/>
<feature type="domain" description="Aminoacyl-transfer RNA synthetases class-II family profile" evidence="10">
    <location>
        <begin position="6"/>
        <end position="490"/>
    </location>
</feature>
<proteinExistence type="inferred from homology"/>
<dbReference type="PANTHER" id="PTHR10745:SF0">
    <property type="entry name" value="GLYCINE--TRNA LIGASE"/>
    <property type="match status" value="1"/>
</dbReference>
<comment type="subcellular location">
    <subcellularLocation>
        <location evidence="1">Cytoplasm</location>
    </subcellularLocation>
</comment>
<dbReference type="CDD" id="cd00858">
    <property type="entry name" value="GlyRS_anticodon"/>
    <property type="match status" value="1"/>
</dbReference>
<keyword evidence="6" id="KW-0067">ATP-binding</keyword>
<evidence type="ECO:0000313" key="11">
    <source>
        <dbReference type="EMBL" id="QZP36555.1"/>
    </source>
</evidence>
<evidence type="ECO:0000256" key="9">
    <source>
        <dbReference type="ARBA" id="ARBA00030057"/>
    </source>
</evidence>
<dbReference type="GO" id="GO:0005737">
    <property type="term" value="C:cytoplasm"/>
    <property type="evidence" value="ECO:0007669"/>
    <property type="project" value="UniProtKB-SubCell"/>
</dbReference>
<dbReference type="Gene3D" id="3.30.720.200">
    <property type="match status" value="1"/>
</dbReference>
<dbReference type="Gene3D" id="3.40.50.800">
    <property type="entry name" value="Anticodon-binding domain"/>
    <property type="match status" value="1"/>
</dbReference>
<dbReference type="GO" id="GO:0005524">
    <property type="term" value="F:ATP binding"/>
    <property type="evidence" value="ECO:0007669"/>
    <property type="project" value="UniProtKB-KW"/>
</dbReference>
<dbReference type="SUPFAM" id="SSF55681">
    <property type="entry name" value="Class II aaRS and biotin synthetases"/>
    <property type="match status" value="1"/>
</dbReference>
<dbReference type="InterPro" id="IPR006195">
    <property type="entry name" value="aa-tRNA-synth_II"/>
</dbReference>
<name>A0A8T8W9N2_9EURY</name>
<dbReference type="SUPFAM" id="SSF52954">
    <property type="entry name" value="Class II aaRS ABD-related"/>
    <property type="match status" value="1"/>
</dbReference>
<dbReference type="InterPro" id="IPR027031">
    <property type="entry name" value="Gly-tRNA_synthase/POLG2"/>
</dbReference>
<keyword evidence="7" id="KW-0648">Protein biosynthesis</keyword>
<dbReference type="PRINTS" id="PR01043">
    <property type="entry name" value="TRNASYNTHGLY"/>
</dbReference>
<evidence type="ECO:0000259" key="10">
    <source>
        <dbReference type="PROSITE" id="PS50862"/>
    </source>
</evidence>
<evidence type="ECO:0000313" key="12">
    <source>
        <dbReference type="Proteomes" id="UP000826254"/>
    </source>
</evidence>
<dbReference type="GeneID" id="67178380"/>
<keyword evidence="12" id="KW-1185">Reference proteome</keyword>
<dbReference type="NCBIfam" id="TIGR00389">
    <property type="entry name" value="glyS_dimeric"/>
    <property type="match status" value="1"/>
</dbReference>
<dbReference type="RefSeq" id="WP_222606375.1">
    <property type="nucleotide sequence ID" value="NZ_CP081958.1"/>
</dbReference>
<dbReference type="EC" id="6.1.1.14" evidence="3"/>
<organism evidence="11 12">
    <name type="scientific">Halobaculum magnesiiphilum</name>
    <dbReference type="NCBI Taxonomy" id="1017351"/>
    <lineage>
        <taxon>Archaea</taxon>
        <taxon>Methanobacteriati</taxon>
        <taxon>Methanobacteriota</taxon>
        <taxon>Stenosarchaea group</taxon>
        <taxon>Halobacteria</taxon>
        <taxon>Halobacteriales</taxon>
        <taxon>Haloferacaceae</taxon>
        <taxon>Halobaculum</taxon>
    </lineage>
</organism>
<evidence type="ECO:0000256" key="4">
    <source>
        <dbReference type="ARBA" id="ARBA00022598"/>
    </source>
</evidence>
<evidence type="ECO:0000256" key="5">
    <source>
        <dbReference type="ARBA" id="ARBA00022741"/>
    </source>
</evidence>
<dbReference type="Pfam" id="PF00587">
    <property type="entry name" value="tRNA-synt_2b"/>
    <property type="match status" value="1"/>
</dbReference>
<dbReference type="PANTHER" id="PTHR10745">
    <property type="entry name" value="GLYCYL-TRNA SYNTHETASE/DNA POLYMERASE SUBUNIT GAMMA-2"/>
    <property type="match status" value="1"/>
</dbReference>
<comment type="similarity">
    <text evidence="2">Belongs to the class-II aminoacyl-tRNA synthetase family.</text>
</comment>
<reference evidence="11 12" key="1">
    <citation type="journal article" date="2021" name="Int. J. Syst. Evol. Microbiol.">
        <title>Halobaculum halophilum sp. nov. and Halobaculum salinum sp. nov., isolated from salt lake and saline soil.</title>
        <authorList>
            <person name="Cui H.L."/>
            <person name="Shi X.W."/>
            <person name="Yin X.M."/>
            <person name="Yang X.Y."/>
            <person name="Hou J."/>
            <person name="Zhu L."/>
        </authorList>
    </citation>
    <scope>NUCLEOTIDE SEQUENCE [LARGE SCALE GENOMIC DNA]</scope>
    <source>
        <strain evidence="11 12">NBRC 109044</strain>
    </source>
</reference>
<dbReference type="CDD" id="cd00774">
    <property type="entry name" value="GlyRS-like_core"/>
    <property type="match status" value="1"/>
</dbReference>
<dbReference type="InterPro" id="IPR002314">
    <property type="entry name" value="aa-tRNA-synt_IIb"/>
</dbReference>
<accession>A0A8T8W9N2</accession>
<keyword evidence="8" id="KW-0030">Aminoacyl-tRNA synthetase</keyword>
<keyword evidence="4 11" id="KW-0436">Ligase</keyword>
<dbReference type="GO" id="GO:0006426">
    <property type="term" value="P:glycyl-tRNA aminoacylation"/>
    <property type="evidence" value="ECO:0007669"/>
    <property type="project" value="InterPro"/>
</dbReference>
<dbReference type="InterPro" id="IPR045864">
    <property type="entry name" value="aa-tRNA-synth_II/BPL/LPL"/>
</dbReference>
<keyword evidence="5" id="KW-0547">Nucleotide-binding</keyword>
<sequence length="617" mass="68308">MAEQEDVIELAKRRGFFFGANGAYGGVAGFYTYGPNGAAVKDNLESAWRDRFTVRQGNMEIEAPTIMPEAVFEASGHLDGFDDMLVECPECGESHRADHLIEDNTHIEEAESLPISEVEELIREHDLRCPTCDAALSGEPVEDFNLMFETSIGPGSGQPGYMRPETAQGIFVEFPRLKEYARNRLPFGVTQIGPAYRNEISPRKGIIRVREFTQAELETFIDPEEDEPPLHEVEDVEVTLYPADEQEDEDGEAYTTTVGDAVDEGVIGSDWVGYYLGVAQEWYERVGVDMDRFRFRQHLPGELAHYAADCWDAESEVGAARSAARSSSGDDEEPRDEGDWIEITGFAYRSDYDLSKHAEHSGESFTVFKQYDEPKTVERATVDPDMATLGPEFGGDAGAVAEALQTLAERDPDAFDEAEVEVEVDGETHTVDSDVANFSVEEVTENGEHITPHVVEPSFGVDRIVYTVIEHAYRTDEVDGEERTYLALDPEMAATDAAVFPLVSNDDRLLDLADEVTDDLRAAGLSVEYDDSGSIGRRYRRQDEVGTPFCVTVDRDGIEGDGPDTVTVRERDSARQVRVPVSEVADEIAALLDPEDDRAFDALAASHDEIETDVETA</sequence>